<evidence type="ECO:0000256" key="1">
    <source>
        <dbReference type="ARBA" id="ARBA00004418"/>
    </source>
</evidence>
<keyword evidence="3" id="KW-0732">Signal</keyword>
<reference evidence="5 6" key="1">
    <citation type="submission" date="2016-03" db="EMBL/GenBank/DDBJ databases">
        <authorList>
            <person name="Ploux O."/>
        </authorList>
    </citation>
    <scope>NUCLEOTIDE SEQUENCE [LARGE SCALE GENOMIC DNA]</scope>
    <source>
        <strain evidence="5 6">R-45378</strain>
    </source>
</reference>
<dbReference type="Proteomes" id="UP000077857">
    <property type="component" value="Unassembled WGS sequence"/>
</dbReference>
<name>A0A177NSC6_9GAMM</name>
<evidence type="ECO:0000256" key="2">
    <source>
        <dbReference type="ARBA" id="ARBA00008441"/>
    </source>
</evidence>
<comment type="caution">
    <text evidence="5">The sequence shown here is derived from an EMBL/GenBank/DDBJ whole genome shotgun (WGS) entry which is preliminary data.</text>
</comment>
<evidence type="ECO:0000256" key="4">
    <source>
        <dbReference type="ARBA" id="ARBA00022764"/>
    </source>
</evidence>
<dbReference type="OrthoDB" id="5573897at2"/>
<dbReference type="CDD" id="cd09916">
    <property type="entry name" value="CpxP_like"/>
    <property type="match status" value="1"/>
</dbReference>
<accession>A0A177NSC6</accession>
<protein>
    <recommendedName>
        <fullName evidence="7">Zinc resistance-associated protein</fullName>
    </recommendedName>
</protein>
<comment type="subcellular location">
    <subcellularLocation>
        <location evidence="1">Periplasm</location>
    </subcellularLocation>
</comment>
<dbReference type="InterPro" id="IPR052211">
    <property type="entry name" value="Cpx_auxiliary_protein"/>
</dbReference>
<dbReference type="AlphaFoldDB" id="A0A177NSC6"/>
<evidence type="ECO:0000313" key="5">
    <source>
        <dbReference type="EMBL" id="OAI20781.1"/>
    </source>
</evidence>
<organism evidence="5 6">
    <name type="scientific">Methylomonas koyamae</name>
    <dbReference type="NCBI Taxonomy" id="702114"/>
    <lineage>
        <taxon>Bacteria</taxon>
        <taxon>Pseudomonadati</taxon>
        <taxon>Pseudomonadota</taxon>
        <taxon>Gammaproteobacteria</taxon>
        <taxon>Methylococcales</taxon>
        <taxon>Methylococcaceae</taxon>
        <taxon>Methylomonas</taxon>
    </lineage>
</organism>
<evidence type="ECO:0000313" key="6">
    <source>
        <dbReference type="Proteomes" id="UP000077857"/>
    </source>
</evidence>
<dbReference type="PANTHER" id="PTHR38102:SF1">
    <property type="entry name" value="PERIPLASMIC CHAPERONE SPY"/>
    <property type="match status" value="1"/>
</dbReference>
<comment type="similarity">
    <text evidence="2">Belongs to the CpxP/Spy family.</text>
</comment>
<gene>
    <name evidence="5" type="ORF">A1507_04845</name>
</gene>
<dbReference type="PANTHER" id="PTHR38102">
    <property type="entry name" value="PERIPLASMIC CHAPERONE SPY"/>
    <property type="match status" value="1"/>
</dbReference>
<sequence>MKKLLLIAGLLPLAVAAGPRHGEPGCDGGPHPARHGEFAPGERLPHFLRALNLSDAQRAEIKSLRQSQFGEGREAIRSQGRAMHDELRNLSFSADYSEQKSLSLIEKSLEMHKQAALEKAKLDNRIFKLLTPEQQQKLQSELSKAEH</sequence>
<dbReference type="Gene3D" id="1.20.120.1490">
    <property type="match status" value="1"/>
</dbReference>
<proteinExistence type="inferred from homology"/>
<keyword evidence="4" id="KW-0574">Periplasm</keyword>
<dbReference type="GO" id="GO:0030288">
    <property type="term" value="C:outer membrane-bounded periplasmic space"/>
    <property type="evidence" value="ECO:0007669"/>
    <property type="project" value="TreeGrafter"/>
</dbReference>
<evidence type="ECO:0008006" key="7">
    <source>
        <dbReference type="Google" id="ProtNLM"/>
    </source>
</evidence>
<dbReference type="GO" id="GO:0051082">
    <property type="term" value="F:unfolded protein binding"/>
    <property type="evidence" value="ECO:0007669"/>
    <property type="project" value="TreeGrafter"/>
</dbReference>
<dbReference type="InterPro" id="IPR012899">
    <property type="entry name" value="LTXXQ"/>
</dbReference>
<dbReference type="EMBL" id="LUUJ01000011">
    <property type="protein sequence ID" value="OAI20781.1"/>
    <property type="molecule type" value="Genomic_DNA"/>
</dbReference>
<dbReference type="Pfam" id="PF07813">
    <property type="entry name" value="LTXXQ"/>
    <property type="match status" value="1"/>
</dbReference>
<dbReference type="RefSeq" id="WP_064039057.1">
    <property type="nucleotide sequence ID" value="NZ_LUUJ01000011.1"/>
</dbReference>
<evidence type="ECO:0000256" key="3">
    <source>
        <dbReference type="ARBA" id="ARBA00022729"/>
    </source>
</evidence>